<dbReference type="InterPro" id="IPR050498">
    <property type="entry name" value="Ycf3"/>
</dbReference>
<reference evidence="6 7" key="1">
    <citation type="submission" date="2019-03" db="EMBL/GenBank/DDBJ databases">
        <authorList>
            <person name="Gaulin E."/>
            <person name="Dumas B."/>
        </authorList>
    </citation>
    <scope>NUCLEOTIDE SEQUENCE [LARGE SCALE GENOMIC DNA]</scope>
    <source>
        <strain evidence="6">CBS 568.67</strain>
    </source>
</reference>
<feature type="region of interest" description="Disordered" evidence="4">
    <location>
        <begin position="382"/>
        <end position="435"/>
    </location>
</feature>
<dbReference type="PANTHER" id="PTHR44858:SF1">
    <property type="entry name" value="UDP-N-ACETYLGLUCOSAMINE--PEPTIDE N-ACETYLGLUCOSAMINYLTRANSFERASE SPINDLY-RELATED"/>
    <property type="match status" value="1"/>
</dbReference>
<sequence>MALEHAHKFTAAVAAFCTIERTHPKAETPDRHFNLILKRAYCNSNLKEHALAIKDLTTAIGMKSTPTLYYLRGQNHLGAGNLTAAIDDMNQSLAFEREDARRAACYDARGRAYKNMHEFDLALDDLNAAITLTPRPVEDDHIDSNVYLVRSEIHRALGNFDRALQDMDIFIELDGTAVDREALVSRAKLCMEYANHVDDEENPIDALSKDLSPAAASVFTVPTDTFNPHYGRYLCGPFRSASAIALARRAHRDFMCAAELFTPEYDSMDMHRIRRQQLDHGWCLFGLGRFDEALKILDVEVGEYLDYDEDMLAYVCELRIDNGDDIDEEEFLVLALLCRARIYLRWSTEEGGVDEAIDDLERILEYNQDHDEASHELRLAKKKKLKKKKKAKKKPNKADQRIADNPSLVGALVVPTPQERSSDEQLLMLGTERST</sequence>
<evidence type="ECO:0000256" key="3">
    <source>
        <dbReference type="PROSITE-ProRule" id="PRU00339"/>
    </source>
</evidence>
<dbReference type="AlphaFoldDB" id="A0A485L3F7"/>
<feature type="repeat" description="TPR" evidence="3">
    <location>
        <begin position="103"/>
        <end position="136"/>
    </location>
</feature>
<evidence type="ECO:0000256" key="4">
    <source>
        <dbReference type="SAM" id="MobiDB-lite"/>
    </source>
</evidence>
<reference evidence="5" key="2">
    <citation type="submission" date="2019-06" db="EMBL/GenBank/DDBJ databases">
        <title>Genomics analysis of Aphanomyces spp. identifies a new class of oomycete effector associated with host adaptation.</title>
        <authorList>
            <person name="Gaulin E."/>
        </authorList>
    </citation>
    <scope>NUCLEOTIDE SEQUENCE</scope>
    <source>
        <strain evidence="5">CBS 578.67</strain>
    </source>
</reference>
<dbReference type="InterPro" id="IPR019734">
    <property type="entry name" value="TPR_rpt"/>
</dbReference>
<dbReference type="Gene3D" id="1.25.40.10">
    <property type="entry name" value="Tetratricopeptide repeat domain"/>
    <property type="match status" value="3"/>
</dbReference>
<evidence type="ECO:0000313" key="7">
    <source>
        <dbReference type="Proteomes" id="UP000332933"/>
    </source>
</evidence>
<dbReference type="EMBL" id="CAADRA010005709">
    <property type="protein sequence ID" value="VFT92378.1"/>
    <property type="molecule type" value="Genomic_DNA"/>
</dbReference>
<dbReference type="SMART" id="SM00028">
    <property type="entry name" value="TPR"/>
    <property type="match status" value="4"/>
</dbReference>
<gene>
    <name evidence="6" type="primary">Aste57867_15576</name>
    <name evidence="5" type="ORF">As57867_015520</name>
    <name evidence="6" type="ORF">ASTE57867_15576</name>
</gene>
<dbReference type="InterPro" id="IPR011990">
    <property type="entry name" value="TPR-like_helical_dom_sf"/>
</dbReference>
<keyword evidence="7" id="KW-1185">Reference proteome</keyword>
<protein>
    <submittedName>
        <fullName evidence="6">Aste57867_15576 protein</fullName>
    </submittedName>
</protein>
<keyword evidence="2 3" id="KW-0802">TPR repeat</keyword>
<accession>A0A485L3F7</accession>
<dbReference type="PANTHER" id="PTHR44858">
    <property type="entry name" value="TETRATRICOPEPTIDE REPEAT PROTEIN 6"/>
    <property type="match status" value="1"/>
</dbReference>
<feature type="compositionally biased region" description="Basic residues" evidence="4">
    <location>
        <begin position="382"/>
        <end position="395"/>
    </location>
</feature>
<evidence type="ECO:0000256" key="2">
    <source>
        <dbReference type="ARBA" id="ARBA00022803"/>
    </source>
</evidence>
<evidence type="ECO:0000313" key="6">
    <source>
        <dbReference type="EMBL" id="VFT92378.1"/>
    </source>
</evidence>
<dbReference type="PROSITE" id="PS50005">
    <property type="entry name" value="TPR"/>
    <property type="match status" value="1"/>
</dbReference>
<dbReference type="OrthoDB" id="1926212at2759"/>
<keyword evidence="1" id="KW-0677">Repeat</keyword>
<proteinExistence type="predicted"/>
<evidence type="ECO:0000256" key="1">
    <source>
        <dbReference type="ARBA" id="ARBA00022737"/>
    </source>
</evidence>
<name>A0A485L3F7_9STRA</name>
<dbReference type="EMBL" id="VJMH01005688">
    <property type="protein sequence ID" value="KAF0693479.1"/>
    <property type="molecule type" value="Genomic_DNA"/>
</dbReference>
<dbReference type="Proteomes" id="UP000332933">
    <property type="component" value="Unassembled WGS sequence"/>
</dbReference>
<evidence type="ECO:0000313" key="5">
    <source>
        <dbReference type="EMBL" id="KAF0693479.1"/>
    </source>
</evidence>
<organism evidence="6 7">
    <name type="scientific">Aphanomyces stellatus</name>
    <dbReference type="NCBI Taxonomy" id="120398"/>
    <lineage>
        <taxon>Eukaryota</taxon>
        <taxon>Sar</taxon>
        <taxon>Stramenopiles</taxon>
        <taxon>Oomycota</taxon>
        <taxon>Saprolegniomycetes</taxon>
        <taxon>Saprolegniales</taxon>
        <taxon>Verrucalvaceae</taxon>
        <taxon>Aphanomyces</taxon>
    </lineage>
</organism>
<dbReference type="SUPFAM" id="SSF48452">
    <property type="entry name" value="TPR-like"/>
    <property type="match status" value="2"/>
</dbReference>